<dbReference type="EMBL" id="JAJSOF020000033">
    <property type="protein sequence ID" value="KAJ4429435.1"/>
    <property type="molecule type" value="Genomic_DNA"/>
</dbReference>
<evidence type="ECO:0000256" key="5">
    <source>
        <dbReference type="PROSITE-ProRule" id="PRU00175"/>
    </source>
</evidence>
<evidence type="ECO:0000256" key="7">
    <source>
        <dbReference type="SAM" id="MobiDB-lite"/>
    </source>
</evidence>
<dbReference type="Gene3D" id="3.80.10.10">
    <property type="entry name" value="Ribonuclease Inhibitor"/>
    <property type="match status" value="1"/>
</dbReference>
<dbReference type="SMART" id="SM00369">
    <property type="entry name" value="LRR_TYP"/>
    <property type="match status" value="3"/>
</dbReference>
<proteinExistence type="predicted"/>
<dbReference type="InterPro" id="IPR050216">
    <property type="entry name" value="LRR_domain-containing"/>
</dbReference>
<evidence type="ECO:0000256" key="1">
    <source>
        <dbReference type="ARBA" id="ARBA00022614"/>
    </source>
</evidence>
<name>A0ABQ8S6P7_PERAM</name>
<dbReference type="PROSITE" id="PS50089">
    <property type="entry name" value="ZF_RING_2"/>
    <property type="match status" value="1"/>
</dbReference>
<feature type="coiled-coil region" evidence="6">
    <location>
        <begin position="269"/>
        <end position="398"/>
    </location>
</feature>
<dbReference type="InterPro" id="IPR003591">
    <property type="entry name" value="Leu-rich_rpt_typical-subtyp"/>
</dbReference>
<dbReference type="SMART" id="SM00364">
    <property type="entry name" value="LRR_BAC"/>
    <property type="match status" value="3"/>
</dbReference>
<evidence type="ECO:0000256" key="6">
    <source>
        <dbReference type="SAM" id="Coils"/>
    </source>
</evidence>
<sequence>MLLFPVAVAHIIYRKLNRITFLNMPLNLFGKKGSKGIDYKARLEHKLYLARENPEPVFDLSDCDLKTVPSGIYSLCRVFRKEALYLQENHLSSLAGGGSLNDLTLLQILDLHSNSFVHLPNEIGCLKNLRVLNLSSNQLKLLPDSIGQLERLHILNASSNHLKTLPKSMGNLWRLKQLDLRNNKHLQQLPASLAQANSLSELMLDHDRFTHPPANVVEQGVVAIMQFLAEELGVEYSSPSELRAESPEQLRPDSVMDWEEKDRSFQAKILQLERLKEQKQQELLSLERDMEEHQKKELQLQTVRKSNTGRLLEDLIEQQNRLESEIHRIQQDREVERLKLINHLQEVEKTADSMISQLMALNASRDSKQLQQLLEMEQQEEQQLLNIAQAQYQSYQRKDVINAMEALLEEECLREKKLREYEEGRAEVTRTLLSQQMESDRQLEEMLNVQGQVQTQLVGRLQKDEELQRAAVGALLERSDARCWSLVHQVAIVESQLAALTAVEMERRKLEMSEQMMELSEKRVVLSALLMDLLAQQAERRQQLLNTLTEMERRRWVEEEAENQDGDFWLRQYQRLLDSRPTNLMELERTLDPLLANHLVLAGVIHCLPFLARWLGSTEDLQNITEDKLREAGVTLHENRAAILQAIKLYLEEQEIASRKLQEEAETPRPGSAVQPSAPPADDEGGGVSTMPTAECVVCMDDKCEVIFVPCGHMCTCIKCAELVQECPMCRSQIERKIRAILP</sequence>
<dbReference type="Pfam" id="PF23598">
    <property type="entry name" value="LRR_14"/>
    <property type="match status" value="1"/>
</dbReference>
<dbReference type="PROSITE" id="PS51450">
    <property type="entry name" value="LRR"/>
    <property type="match status" value="1"/>
</dbReference>
<keyword evidence="1" id="KW-0433">Leucine-rich repeat</keyword>
<reference evidence="9 10" key="1">
    <citation type="journal article" date="2022" name="Allergy">
        <title>Genome assembly and annotation of Periplaneta americana reveal a comprehensive cockroach allergen profile.</title>
        <authorList>
            <person name="Wang L."/>
            <person name="Xiong Q."/>
            <person name="Saelim N."/>
            <person name="Wang L."/>
            <person name="Nong W."/>
            <person name="Wan A.T."/>
            <person name="Shi M."/>
            <person name="Liu X."/>
            <person name="Cao Q."/>
            <person name="Hui J.H.L."/>
            <person name="Sookrung N."/>
            <person name="Leung T.F."/>
            <person name="Tungtrongchitr A."/>
            <person name="Tsui S.K.W."/>
        </authorList>
    </citation>
    <scope>NUCLEOTIDE SEQUENCE [LARGE SCALE GENOMIC DNA]</scope>
    <source>
        <strain evidence="9">PWHHKU_190912</strain>
    </source>
</reference>
<dbReference type="InterPro" id="IPR001841">
    <property type="entry name" value="Znf_RING"/>
</dbReference>
<keyword evidence="6" id="KW-0175">Coiled coil</keyword>
<gene>
    <name evidence="9" type="ORF">ANN_21604</name>
</gene>
<evidence type="ECO:0000313" key="10">
    <source>
        <dbReference type="Proteomes" id="UP001148838"/>
    </source>
</evidence>
<evidence type="ECO:0000256" key="4">
    <source>
        <dbReference type="ARBA" id="ARBA00022833"/>
    </source>
</evidence>
<evidence type="ECO:0000313" key="9">
    <source>
        <dbReference type="EMBL" id="KAJ4429435.1"/>
    </source>
</evidence>
<dbReference type="InterPro" id="IPR032675">
    <property type="entry name" value="LRR_dom_sf"/>
</dbReference>
<dbReference type="InterPro" id="IPR013083">
    <property type="entry name" value="Znf_RING/FYVE/PHD"/>
</dbReference>
<evidence type="ECO:0000259" key="8">
    <source>
        <dbReference type="PROSITE" id="PS50089"/>
    </source>
</evidence>
<dbReference type="PANTHER" id="PTHR48051:SF47">
    <property type="entry name" value="LEUCINE RICH REPEAT AND STERILE ALPHA MOTIF CONTAINING 1"/>
    <property type="match status" value="1"/>
</dbReference>
<keyword evidence="2" id="KW-0677">Repeat</keyword>
<dbReference type="Pfam" id="PF13920">
    <property type="entry name" value="zf-C3HC4_3"/>
    <property type="match status" value="1"/>
</dbReference>
<feature type="domain" description="RING-type" evidence="8">
    <location>
        <begin position="696"/>
        <end position="731"/>
    </location>
</feature>
<dbReference type="InterPro" id="IPR055414">
    <property type="entry name" value="LRR_R13L4/SHOC2-like"/>
</dbReference>
<evidence type="ECO:0000256" key="3">
    <source>
        <dbReference type="ARBA" id="ARBA00022771"/>
    </source>
</evidence>
<protein>
    <recommendedName>
        <fullName evidence="8">RING-type domain-containing protein</fullName>
    </recommendedName>
</protein>
<dbReference type="SUPFAM" id="SSF57850">
    <property type="entry name" value="RING/U-box"/>
    <property type="match status" value="1"/>
</dbReference>
<evidence type="ECO:0000256" key="2">
    <source>
        <dbReference type="ARBA" id="ARBA00022737"/>
    </source>
</evidence>
<keyword evidence="10" id="KW-1185">Reference proteome</keyword>
<dbReference type="InterPro" id="IPR001611">
    <property type="entry name" value="Leu-rich_rpt"/>
</dbReference>
<feature type="coiled-coil region" evidence="6">
    <location>
        <begin position="502"/>
        <end position="554"/>
    </location>
</feature>
<accession>A0ABQ8S6P7</accession>
<dbReference type="CDD" id="cd16515">
    <property type="entry name" value="RING-HC_LRSAM1"/>
    <property type="match status" value="1"/>
</dbReference>
<keyword evidence="3 5" id="KW-0863">Zinc-finger</keyword>
<dbReference type="SUPFAM" id="SSF52058">
    <property type="entry name" value="L domain-like"/>
    <property type="match status" value="1"/>
</dbReference>
<dbReference type="Gene3D" id="3.30.40.10">
    <property type="entry name" value="Zinc/RING finger domain, C3HC4 (zinc finger)"/>
    <property type="match status" value="1"/>
</dbReference>
<dbReference type="PANTHER" id="PTHR48051">
    <property type="match status" value="1"/>
</dbReference>
<keyword evidence="4" id="KW-0862">Zinc</keyword>
<dbReference type="Proteomes" id="UP001148838">
    <property type="component" value="Unassembled WGS sequence"/>
</dbReference>
<keyword evidence="3 5" id="KW-0479">Metal-binding</keyword>
<comment type="caution">
    <text evidence="9">The sequence shown here is derived from an EMBL/GenBank/DDBJ whole genome shotgun (WGS) entry which is preliminary data.</text>
</comment>
<organism evidence="9 10">
    <name type="scientific">Periplaneta americana</name>
    <name type="common">American cockroach</name>
    <name type="synonym">Blatta americana</name>
    <dbReference type="NCBI Taxonomy" id="6978"/>
    <lineage>
        <taxon>Eukaryota</taxon>
        <taxon>Metazoa</taxon>
        <taxon>Ecdysozoa</taxon>
        <taxon>Arthropoda</taxon>
        <taxon>Hexapoda</taxon>
        <taxon>Insecta</taxon>
        <taxon>Pterygota</taxon>
        <taxon>Neoptera</taxon>
        <taxon>Polyneoptera</taxon>
        <taxon>Dictyoptera</taxon>
        <taxon>Blattodea</taxon>
        <taxon>Blattoidea</taxon>
        <taxon>Blattidae</taxon>
        <taxon>Blattinae</taxon>
        <taxon>Periplaneta</taxon>
    </lineage>
</organism>
<feature type="region of interest" description="Disordered" evidence="7">
    <location>
        <begin position="660"/>
        <end position="687"/>
    </location>
</feature>